<comment type="caution">
    <text evidence="1">The sequence shown here is derived from an EMBL/GenBank/DDBJ whole genome shotgun (WGS) entry which is preliminary data.</text>
</comment>
<evidence type="ECO:0000313" key="2">
    <source>
        <dbReference type="Proteomes" id="UP000585665"/>
    </source>
</evidence>
<sequence length="89" mass="10203">MMVVEGHTIDSETVARFAELMRAYPPNTFTYPEVVRLALSAGVPHEAAHRFADRMLQRMKRNGFISCARSSKVWRRVATIPNEWLQVQA</sequence>
<accession>A0A850P676</accession>
<evidence type="ECO:0000313" key="1">
    <source>
        <dbReference type="EMBL" id="NVN39354.1"/>
    </source>
</evidence>
<dbReference type="EMBL" id="JABXXR010000007">
    <property type="protein sequence ID" value="NVN39354.1"/>
    <property type="molecule type" value="Genomic_DNA"/>
</dbReference>
<keyword evidence="2" id="KW-1185">Reference proteome</keyword>
<gene>
    <name evidence="1" type="ORF">HUK82_02075</name>
</gene>
<proteinExistence type="predicted"/>
<reference evidence="1 2" key="1">
    <citation type="submission" date="2020-06" db="EMBL/GenBank/DDBJ databases">
        <title>Description of novel acetic acid bacteria.</title>
        <authorList>
            <person name="Sombolestani A."/>
        </authorList>
    </citation>
    <scope>NUCLEOTIDE SEQUENCE [LARGE SCALE GENOMIC DNA]</scope>
    <source>
        <strain evidence="1 2">LMG 27010</strain>
    </source>
</reference>
<name>A0A850P676_9PROT</name>
<dbReference type="AlphaFoldDB" id="A0A850P676"/>
<protein>
    <submittedName>
        <fullName evidence="1">Uncharacterized protein</fullName>
    </submittedName>
</protein>
<dbReference type="Proteomes" id="UP000585665">
    <property type="component" value="Unassembled WGS sequence"/>
</dbReference>
<organism evidence="1 2">
    <name type="scientific">Ameyamaea chiangmaiensis</name>
    <dbReference type="NCBI Taxonomy" id="442969"/>
    <lineage>
        <taxon>Bacteria</taxon>
        <taxon>Pseudomonadati</taxon>
        <taxon>Pseudomonadota</taxon>
        <taxon>Alphaproteobacteria</taxon>
        <taxon>Acetobacterales</taxon>
        <taxon>Acetobacteraceae</taxon>
        <taxon>Ameyamaea</taxon>
    </lineage>
</organism>